<accession>A0A5C1HYN4</accession>
<dbReference type="AlphaFoldDB" id="A0A5C1HYN4"/>
<keyword evidence="2" id="KW-1185">Reference proteome</keyword>
<dbReference type="Proteomes" id="UP000251402">
    <property type="component" value="Chromosome"/>
</dbReference>
<evidence type="ECO:0000313" key="2">
    <source>
        <dbReference type="Proteomes" id="UP000251402"/>
    </source>
</evidence>
<dbReference type="GO" id="GO:0044038">
    <property type="term" value="P:cell wall macromolecule biosynthetic process"/>
    <property type="evidence" value="ECO:0007669"/>
    <property type="project" value="InterPro"/>
</dbReference>
<dbReference type="EMBL" id="CP043450">
    <property type="protein sequence ID" value="QEM10962.1"/>
    <property type="molecule type" value="Genomic_DNA"/>
</dbReference>
<dbReference type="SUPFAM" id="SSF55729">
    <property type="entry name" value="Acyl-CoA N-acyltransferases (Nat)"/>
    <property type="match status" value="1"/>
</dbReference>
<dbReference type="Gene3D" id="3.40.630.30">
    <property type="match status" value="1"/>
</dbReference>
<dbReference type="OrthoDB" id="5622654at2"/>
<sequence length="243" mass="28446">MIQINNRAMRIVPYTVVWFAAKPNLWGCFLKYYKQSKSNEEVPGYRREDFYTKVIDINESLPVIEANFDKNTNYEIRRAVKDGVTTVMGTSIKKFIDFYNAFAVTKGLKNLNKSFYKYKPHVFITKAIYQDEDVVMHAYIRDNGSQRVRLLHSASLFRNENDSQLRAVIGRANRLLHFEDIRFFKQQGFKIYDLGGYAYNTSDTELLKINKFKDSFGGSLLQETDYLPISLTLLSFLKKVFRL</sequence>
<proteinExistence type="predicted"/>
<dbReference type="GO" id="GO:0016755">
    <property type="term" value="F:aminoacyltransferase activity"/>
    <property type="evidence" value="ECO:0007669"/>
    <property type="project" value="InterPro"/>
</dbReference>
<organism evidence="1 2">
    <name type="scientific">Mucilaginibacter rubeus</name>
    <dbReference type="NCBI Taxonomy" id="2027860"/>
    <lineage>
        <taxon>Bacteria</taxon>
        <taxon>Pseudomonadati</taxon>
        <taxon>Bacteroidota</taxon>
        <taxon>Sphingobacteriia</taxon>
        <taxon>Sphingobacteriales</taxon>
        <taxon>Sphingobacteriaceae</taxon>
        <taxon>Mucilaginibacter</taxon>
    </lineage>
</organism>
<gene>
    <name evidence="1" type="ORF">DEO27_013330</name>
</gene>
<dbReference type="InterPro" id="IPR016181">
    <property type="entry name" value="Acyl_CoA_acyltransferase"/>
</dbReference>
<name>A0A5C1HYN4_9SPHI</name>
<dbReference type="PROSITE" id="PS51191">
    <property type="entry name" value="FEMABX"/>
    <property type="match status" value="1"/>
</dbReference>
<dbReference type="InterPro" id="IPR003447">
    <property type="entry name" value="FEMABX"/>
</dbReference>
<protein>
    <submittedName>
        <fullName evidence="1">Uncharacterized protein</fullName>
    </submittedName>
</protein>
<dbReference type="RefSeq" id="WP_146750089.1">
    <property type="nucleotide sequence ID" value="NZ_CP043450.1"/>
</dbReference>
<reference evidence="1" key="1">
    <citation type="submission" date="2019-08" db="EMBL/GenBank/DDBJ databases">
        <title>Comparative genome analysis confer to the adaptation heavy metal polluted environment.</title>
        <authorList>
            <person name="Li Y."/>
        </authorList>
    </citation>
    <scope>NUCLEOTIDE SEQUENCE [LARGE SCALE GENOMIC DNA]</scope>
    <source>
        <strain evidence="1">P1</strain>
    </source>
</reference>
<evidence type="ECO:0000313" key="1">
    <source>
        <dbReference type="EMBL" id="QEM10962.1"/>
    </source>
</evidence>
<dbReference type="KEGG" id="mrub:DEO27_013330"/>